<organism evidence="1 2">
    <name type="scientific">Candidatus Fervidibacter japonicus</name>
    <dbReference type="NCBI Taxonomy" id="2035412"/>
    <lineage>
        <taxon>Bacteria</taxon>
        <taxon>Candidatus Fervidibacterota</taxon>
        <taxon>Candidatus Fervidibacter</taxon>
    </lineage>
</organism>
<gene>
    <name evidence="1" type="ORF">HRbin17_02558</name>
</gene>
<accession>A0A2H5XFQ8</accession>
<proteinExistence type="predicted"/>
<dbReference type="Proteomes" id="UP000236173">
    <property type="component" value="Unassembled WGS sequence"/>
</dbReference>
<comment type="caution">
    <text evidence="1">The sequence shown here is derived from an EMBL/GenBank/DDBJ whole genome shotgun (WGS) entry which is preliminary data.</text>
</comment>
<sequence length="70" mass="7812">MASFSFVKARRARRNFACNLGNTSTALTPSKFVSRCAHIAALHGALKRTGDILRPARCYRQFTARKNNGR</sequence>
<dbReference type="EMBL" id="BEHT01000048">
    <property type="protein sequence ID" value="GBD00024.1"/>
    <property type="molecule type" value="Genomic_DNA"/>
</dbReference>
<reference evidence="2" key="1">
    <citation type="submission" date="2017-09" db="EMBL/GenBank/DDBJ databases">
        <title>Metaegenomics of thermophilic ammonia-oxidizing enrichment culture.</title>
        <authorList>
            <person name="Kato S."/>
            <person name="Suzuki K."/>
        </authorList>
    </citation>
    <scope>NUCLEOTIDE SEQUENCE [LARGE SCALE GENOMIC DNA]</scope>
</reference>
<evidence type="ECO:0000313" key="2">
    <source>
        <dbReference type="Proteomes" id="UP000236173"/>
    </source>
</evidence>
<name>A0A2H5XFQ8_9BACT</name>
<evidence type="ECO:0000313" key="1">
    <source>
        <dbReference type="EMBL" id="GBD00024.1"/>
    </source>
</evidence>
<protein>
    <submittedName>
        <fullName evidence="1">Uncharacterized protein</fullName>
    </submittedName>
</protein>
<dbReference type="AlphaFoldDB" id="A0A2H5XFQ8"/>